<dbReference type="Gene3D" id="3.40.190.10">
    <property type="entry name" value="Periplasmic binding protein-like II"/>
    <property type="match status" value="2"/>
</dbReference>
<dbReference type="AlphaFoldDB" id="A2SHY2"/>
<keyword evidence="1" id="KW-1133">Transmembrane helix</keyword>
<evidence type="ECO:0008006" key="4">
    <source>
        <dbReference type="Google" id="ProtNLM"/>
    </source>
</evidence>
<keyword evidence="3" id="KW-1185">Reference proteome</keyword>
<evidence type="ECO:0000256" key="1">
    <source>
        <dbReference type="SAM" id="Phobius"/>
    </source>
</evidence>
<feature type="transmembrane region" description="Helical" evidence="1">
    <location>
        <begin position="21"/>
        <end position="39"/>
    </location>
</feature>
<dbReference type="EMBL" id="CP000555">
    <property type="protein sequence ID" value="ABM95171.1"/>
    <property type="molecule type" value="Genomic_DNA"/>
</dbReference>
<organism evidence="2 3">
    <name type="scientific">Methylibium petroleiphilum (strain ATCC BAA-1232 / LMG 22953 / PM1)</name>
    <dbReference type="NCBI Taxonomy" id="420662"/>
    <lineage>
        <taxon>Bacteria</taxon>
        <taxon>Pseudomonadati</taxon>
        <taxon>Pseudomonadota</taxon>
        <taxon>Betaproteobacteria</taxon>
        <taxon>Burkholderiales</taxon>
        <taxon>Sphaerotilaceae</taxon>
        <taxon>Methylibium</taxon>
    </lineage>
</organism>
<keyword evidence="1" id="KW-0812">Transmembrane</keyword>
<gene>
    <name evidence="2" type="ordered locus">Mpe_A2215</name>
</gene>
<evidence type="ECO:0000313" key="3">
    <source>
        <dbReference type="Proteomes" id="UP000000366"/>
    </source>
</evidence>
<keyword evidence="1" id="KW-0472">Membrane</keyword>
<dbReference type="eggNOG" id="COG2358">
    <property type="taxonomic scope" value="Bacteria"/>
</dbReference>
<proteinExistence type="predicted"/>
<dbReference type="PANTHER" id="PTHR42941">
    <property type="entry name" value="SLL1037 PROTEIN"/>
    <property type="match status" value="1"/>
</dbReference>
<dbReference type="InterPro" id="IPR011852">
    <property type="entry name" value="TRAP_TAXI"/>
</dbReference>
<accession>A2SHY2</accession>
<dbReference type="PANTHER" id="PTHR42941:SF1">
    <property type="entry name" value="SLL1037 PROTEIN"/>
    <property type="match status" value="1"/>
</dbReference>
<evidence type="ECO:0000313" key="2">
    <source>
        <dbReference type="EMBL" id="ABM95171.1"/>
    </source>
</evidence>
<name>A2SHY2_METPP</name>
<protein>
    <recommendedName>
        <fullName evidence="4">C4-dicarboxylate ABC transporter substrate-binding protein</fullName>
    </recommendedName>
</protein>
<dbReference type="KEGG" id="mpt:Mpe_A2215"/>
<dbReference type="Pfam" id="PF16868">
    <property type="entry name" value="NMT1_3"/>
    <property type="match status" value="1"/>
</dbReference>
<sequence length="459" mass="50581">MPRLPSLRHTLLSSRDLLMTAGPFVLLTVALLALAYWALDPSPPKKLVLATGPEQGAYAEFGKRYQAALAKHRIQVELRTTQGAAENLKLLEDPDSGVDFGFVQGGAGRLRGGDEAPPPDLVSLGSLFYEPIWLFYREDSARRLIGSDRLDSVAKLKGWRVNIGAQGSGITNLMRRLLDTNGLGPEDIVAQRLTQTPAVVSLLDGNTDALALVSAPEAPMVQLLLLTPGIRLMSFDQAEAYARRLPMLTPVSLPRGVVKLAEDVPPEDIELLAPTAALVARASAHPALQQLFVQAANAIHSEAGWFQRRGEFPNRRAVELPMSKEADRFFETGPPWLQRYLPFWVANLIDRMWVVLASIIVVLIPLSRVVPPLYELRIRSRVFRWYGRLRQIEESLADAPDGPADAQPLMDELDALDARVKQLQVPLSHADELYALRSHIDLVRKKLRALGAQTPAASP</sequence>
<reference evidence="2 3" key="1">
    <citation type="journal article" date="2007" name="J. Bacteriol.">
        <title>Whole-genome analysis of the methyl tert-butyl ether-degrading beta-proteobacterium Methylibium petroleiphilum PM1.</title>
        <authorList>
            <person name="Kane S.R."/>
            <person name="Chakicherla A.Y."/>
            <person name="Chain P.S.G."/>
            <person name="Schmidt R."/>
            <person name="Shin M.W."/>
            <person name="Legler T.C."/>
            <person name="Scow K.M."/>
            <person name="Larimer F.W."/>
            <person name="Lucas S.M."/>
            <person name="Richardson P.M."/>
            <person name="Hristova K.R."/>
        </authorList>
    </citation>
    <scope>NUCLEOTIDE SEQUENCE [LARGE SCALE GENOMIC DNA]</scope>
    <source>
        <strain evidence="3">ATCC BAA-1232 / LMG 22953 / PM1</strain>
    </source>
</reference>
<dbReference type="SUPFAM" id="SSF53850">
    <property type="entry name" value="Periplasmic binding protein-like II"/>
    <property type="match status" value="1"/>
</dbReference>
<dbReference type="STRING" id="420662.Mpe_A2215"/>
<dbReference type="RefSeq" id="WP_011829808.1">
    <property type="nucleotide sequence ID" value="NC_008825.1"/>
</dbReference>
<dbReference type="Proteomes" id="UP000000366">
    <property type="component" value="Chromosome"/>
</dbReference>
<dbReference type="HOGENOM" id="CLU_030939_0_0_4"/>